<sequence length="920" mass="101347">MSGPEDSSSLVSGSESLASWFAGFLKPPRRRVLANGLEVILAPRDETPMVAVNLWYRVGSKDDPPHRRGLAHLVEHLMFTGSQHYPSDFVGPLQRLGARVNASTAPDRTNYVVDLPPDHLDVALAMEADRMANLVPALTPEKLAVQQGVIRNEADQDYTNKPYGRVWSLLAETLFPPGHPYSWTPIGVIEEVEAVELNECVGFLRRHYTPANACLCVAGAFDPDRAWERIEHWFEAIDGGARWDRPAPAPPRLEADRWIRLHDRVEVDRLYEMWPSCAMDDPDDPTLELLAETLCGGRGSRLHRALVIESELATEVSCSQWGRLLAGSFAVVVGLRPGRSAQAVREILERELRAVACHGVTPEELNAAHLRKRVAAITALERVGGFGGLADQLNAAQVFRGDPLAWLSPLEAMATRTPQDLAAAAQRWLADRPRVQLDVTGRSNRRFVTMPNPVAVVSPPVSSPPRPPRPLAFTLSDGATLWVFPRRETPLVTIRTSFRAGASSHPPSLGGLARLTAACLTLGTQRRDPDTFAAAFESLGATVSAWAGWDGTHLGFSGLADYLDEGLDLLSDLLSAPSWPLREFSRVHAQTMTALKAAADSPDAVAHRHWLRLIYEVDHPYRVPLQGVEATVANLTRDDLRAFHQLRHRSSAAVWIVVGRLDPEWVRDRLDAWLVARPPGGEVPTPEVGDAVACPKSQLARTPWKSERPGRLVVVDRPGASQAVVKLGHPAPPRRHPDIWGLTVLNLILGGQFVSRLNTRLREEKGLTYSIESHFDHRREGGLFGITAALQADRLAEALGEIRRELIDLTSDRPPTTREAAEARAALIGQLPQRFETAAGLTSEFSSLFLHEQPLDEFDQLHDHVADLTADRLAELAQRWIDPQRLAVVVVADLNAIRNQLRALDGVDPVVLTQDDPTLI</sequence>
<evidence type="ECO:0000259" key="4">
    <source>
        <dbReference type="Pfam" id="PF00675"/>
    </source>
</evidence>
<evidence type="ECO:0000256" key="2">
    <source>
        <dbReference type="ARBA" id="ARBA00007261"/>
    </source>
</evidence>
<dbReference type="eggNOG" id="COG0612">
    <property type="taxonomic scope" value="Bacteria"/>
</dbReference>
<dbReference type="OrthoDB" id="9811314at2"/>
<dbReference type="Gene3D" id="3.30.830.10">
    <property type="entry name" value="Metalloenzyme, LuxS/M16 peptidase-like"/>
    <property type="match status" value="4"/>
</dbReference>
<reference evidence="6 7" key="2">
    <citation type="journal article" date="2011" name="Stand. Genomic Sci.">
        <title>Complete genome sequence of Isosphaera pallida type strain (IS1B).</title>
        <authorList>
            <consortium name="US DOE Joint Genome Institute (JGI-PGF)"/>
            <person name="Goker M."/>
            <person name="Cleland D."/>
            <person name="Saunders E."/>
            <person name="Lapidus A."/>
            <person name="Nolan M."/>
            <person name="Lucas S."/>
            <person name="Hammon N."/>
            <person name="Deshpande S."/>
            <person name="Cheng J.F."/>
            <person name="Tapia R."/>
            <person name="Han C."/>
            <person name="Goodwin L."/>
            <person name="Pitluck S."/>
            <person name="Liolios K."/>
            <person name="Pagani I."/>
            <person name="Ivanova N."/>
            <person name="Mavromatis K."/>
            <person name="Pati A."/>
            <person name="Chen A."/>
            <person name="Palaniappan K."/>
            <person name="Land M."/>
            <person name="Hauser L."/>
            <person name="Chang Y.J."/>
            <person name="Jeffries C.D."/>
            <person name="Detter J.C."/>
            <person name="Beck B."/>
            <person name="Woyke T."/>
            <person name="Bristow J."/>
            <person name="Eisen J.A."/>
            <person name="Markowitz V."/>
            <person name="Hugenholtz P."/>
            <person name="Kyrpides N.C."/>
            <person name="Klenk H.P."/>
        </authorList>
    </citation>
    <scope>NUCLEOTIDE SEQUENCE [LARGE SCALE GENOMIC DNA]</scope>
    <source>
        <strain evidence="7">ATCC 43644 / DSM 9630 / IS1B</strain>
    </source>
</reference>
<dbReference type="InterPro" id="IPR050361">
    <property type="entry name" value="MPP/UQCRC_Complex"/>
</dbReference>
<dbReference type="PANTHER" id="PTHR11851:SF224">
    <property type="entry name" value="PROCESSING PROTEASE"/>
    <property type="match status" value="1"/>
</dbReference>
<dbReference type="PANTHER" id="PTHR11851">
    <property type="entry name" value="METALLOPROTEASE"/>
    <property type="match status" value="1"/>
</dbReference>
<comment type="cofactor">
    <cofactor evidence="1">
        <name>Zn(2+)</name>
        <dbReference type="ChEBI" id="CHEBI:29105"/>
    </cofactor>
</comment>
<proteinExistence type="inferred from homology"/>
<dbReference type="GO" id="GO:0006508">
    <property type="term" value="P:proteolysis"/>
    <property type="evidence" value="ECO:0007669"/>
    <property type="project" value="InterPro"/>
</dbReference>
<feature type="domain" description="Peptidase M16 C-terminal" evidence="5">
    <location>
        <begin position="634"/>
        <end position="827"/>
    </location>
</feature>
<dbReference type="HOGENOM" id="CLU_007487_0_1_0"/>
<comment type="similarity">
    <text evidence="2 3">Belongs to the peptidase M16 family.</text>
</comment>
<dbReference type="AlphaFoldDB" id="E8R2S1"/>
<gene>
    <name evidence="6" type="ordered locus">Isop_3003</name>
</gene>
<dbReference type="InParanoid" id="E8R2S1"/>
<dbReference type="STRING" id="575540.Isop_3003"/>
<evidence type="ECO:0000259" key="5">
    <source>
        <dbReference type="Pfam" id="PF05193"/>
    </source>
</evidence>
<dbReference type="GO" id="GO:0004222">
    <property type="term" value="F:metalloendopeptidase activity"/>
    <property type="evidence" value="ECO:0007669"/>
    <property type="project" value="InterPro"/>
</dbReference>
<dbReference type="EMBL" id="CP002353">
    <property type="protein sequence ID" value="ADV63568.1"/>
    <property type="molecule type" value="Genomic_DNA"/>
</dbReference>
<name>E8R2S1_ISOPI</name>
<organism evidence="6 7">
    <name type="scientific">Isosphaera pallida (strain ATCC 43644 / DSM 9630 / IS1B)</name>
    <dbReference type="NCBI Taxonomy" id="575540"/>
    <lineage>
        <taxon>Bacteria</taxon>
        <taxon>Pseudomonadati</taxon>
        <taxon>Planctomycetota</taxon>
        <taxon>Planctomycetia</taxon>
        <taxon>Isosphaerales</taxon>
        <taxon>Isosphaeraceae</taxon>
        <taxon>Isosphaera</taxon>
    </lineage>
</organism>
<evidence type="ECO:0000256" key="1">
    <source>
        <dbReference type="ARBA" id="ARBA00001947"/>
    </source>
</evidence>
<dbReference type="InterPro" id="IPR011765">
    <property type="entry name" value="Pept_M16_N"/>
</dbReference>
<feature type="domain" description="Peptidase M16 N-terminal" evidence="4">
    <location>
        <begin position="489"/>
        <end position="610"/>
    </location>
</feature>
<evidence type="ECO:0000313" key="7">
    <source>
        <dbReference type="Proteomes" id="UP000008631"/>
    </source>
</evidence>
<dbReference type="InterPro" id="IPR007863">
    <property type="entry name" value="Peptidase_M16_C"/>
</dbReference>
<feature type="domain" description="Peptidase M16 N-terminal" evidence="4">
    <location>
        <begin position="41"/>
        <end position="156"/>
    </location>
</feature>
<dbReference type="Pfam" id="PF00675">
    <property type="entry name" value="Peptidase_M16"/>
    <property type="match status" value="2"/>
</dbReference>
<reference key="1">
    <citation type="submission" date="2010-11" db="EMBL/GenBank/DDBJ databases">
        <title>The complete sequence of chromosome of Isophaera pallida ATCC 43644.</title>
        <authorList>
            <consortium name="US DOE Joint Genome Institute (JGI-PGF)"/>
            <person name="Lucas S."/>
            <person name="Copeland A."/>
            <person name="Lapidus A."/>
            <person name="Bruce D."/>
            <person name="Goodwin L."/>
            <person name="Pitluck S."/>
            <person name="Kyrpides N."/>
            <person name="Mavromatis K."/>
            <person name="Pagani I."/>
            <person name="Ivanova N."/>
            <person name="Saunders E."/>
            <person name="Brettin T."/>
            <person name="Detter J.C."/>
            <person name="Han C."/>
            <person name="Tapia R."/>
            <person name="Land M."/>
            <person name="Hauser L."/>
            <person name="Markowitz V."/>
            <person name="Cheng J.-F."/>
            <person name="Hugenholtz P."/>
            <person name="Woyke T."/>
            <person name="Wu D."/>
            <person name="Eisen J.A."/>
        </authorList>
    </citation>
    <scope>NUCLEOTIDE SEQUENCE</scope>
    <source>
        <strain>ATCC 43644</strain>
    </source>
</reference>
<feature type="domain" description="Peptidase M16 C-terminal" evidence="5">
    <location>
        <begin position="202"/>
        <end position="368"/>
    </location>
</feature>
<dbReference type="RefSeq" id="WP_013565856.1">
    <property type="nucleotide sequence ID" value="NC_014962.1"/>
</dbReference>
<dbReference type="KEGG" id="ipa:Isop_3003"/>
<dbReference type="SUPFAM" id="SSF63411">
    <property type="entry name" value="LuxS/MPP-like metallohydrolase"/>
    <property type="match status" value="4"/>
</dbReference>
<protein>
    <submittedName>
        <fullName evidence="6">Peptidase M16 domain protein</fullName>
    </submittedName>
</protein>
<dbReference type="Pfam" id="PF05193">
    <property type="entry name" value="Peptidase_M16_C"/>
    <property type="match status" value="2"/>
</dbReference>
<accession>E8R2S1</accession>
<dbReference type="PROSITE" id="PS00143">
    <property type="entry name" value="INSULINASE"/>
    <property type="match status" value="1"/>
</dbReference>
<keyword evidence="7" id="KW-1185">Reference proteome</keyword>
<evidence type="ECO:0000256" key="3">
    <source>
        <dbReference type="RuleBase" id="RU004447"/>
    </source>
</evidence>
<dbReference type="GO" id="GO:0046872">
    <property type="term" value="F:metal ion binding"/>
    <property type="evidence" value="ECO:0007669"/>
    <property type="project" value="InterPro"/>
</dbReference>
<dbReference type="InterPro" id="IPR001431">
    <property type="entry name" value="Pept_M16_Zn_BS"/>
</dbReference>
<dbReference type="InterPro" id="IPR011249">
    <property type="entry name" value="Metalloenz_LuxS/M16"/>
</dbReference>
<dbReference type="Proteomes" id="UP000008631">
    <property type="component" value="Chromosome"/>
</dbReference>
<evidence type="ECO:0000313" key="6">
    <source>
        <dbReference type="EMBL" id="ADV63568.1"/>
    </source>
</evidence>